<gene>
    <name evidence="1" type="ORF">AYI68_g1091</name>
</gene>
<comment type="caution">
    <text evidence="1">The sequence shown here is derived from an EMBL/GenBank/DDBJ whole genome shotgun (WGS) entry which is preliminary data.</text>
</comment>
<keyword evidence="2" id="KW-1185">Reference proteome</keyword>
<dbReference type="AlphaFoldDB" id="A0A1R0H6M5"/>
<dbReference type="Proteomes" id="UP000187455">
    <property type="component" value="Unassembled WGS sequence"/>
</dbReference>
<evidence type="ECO:0000313" key="2">
    <source>
        <dbReference type="Proteomes" id="UP000187455"/>
    </source>
</evidence>
<dbReference type="OrthoDB" id="5630125at2759"/>
<evidence type="ECO:0000313" key="1">
    <source>
        <dbReference type="EMBL" id="OLY84738.1"/>
    </source>
</evidence>
<dbReference type="EMBL" id="LSSL01000379">
    <property type="protein sequence ID" value="OLY84738.1"/>
    <property type="molecule type" value="Genomic_DNA"/>
</dbReference>
<accession>A0A1R0H6M5</accession>
<protein>
    <submittedName>
        <fullName evidence="1">Uncharacterized protein</fullName>
    </submittedName>
</protein>
<reference evidence="1 2" key="1">
    <citation type="journal article" date="2016" name="Mol. Biol. Evol.">
        <title>Genome-Wide Survey of Gut Fungi (Harpellales) Reveals the First Horizontally Transferred Ubiquitin Gene from a Mosquito Host.</title>
        <authorList>
            <person name="Wang Y."/>
            <person name="White M.M."/>
            <person name="Kvist S."/>
            <person name="Moncalvo J.M."/>
        </authorList>
    </citation>
    <scope>NUCLEOTIDE SEQUENCE [LARGE SCALE GENOMIC DNA]</scope>
    <source>
        <strain evidence="1 2">ALG-7-W6</strain>
    </source>
</reference>
<sequence length="301" mass="33477">MSGIHTSTTDTQIGVYGKNLGNSMSKPSIDFSTTRNSNSQVFSRDFDSETLGNSYTNSAPANNQKDTGIKNLWVARNLFLNKFLDQIVDNVKRKTTFFSNSTDSNLIFRFLDVSVPTRKKQAPLFQNYYLTRKGSSSNCETMLKSQISNSKHQNDLYFNSYCSPSNKYSKPKPEAESFSLDIKFNNTPTSADLVVKDCMAINGNIELTAVLDQPSDVSQYFGQLIKSIKIEIIEYHSDESEPQKFNDTKKLENKINGGAKVFNISGISGGFLDSSSLLSASSVMPIRQRKLLEILASPIGI</sequence>
<organism evidence="1 2">
    <name type="scientific">Smittium mucronatum</name>
    <dbReference type="NCBI Taxonomy" id="133383"/>
    <lineage>
        <taxon>Eukaryota</taxon>
        <taxon>Fungi</taxon>
        <taxon>Fungi incertae sedis</taxon>
        <taxon>Zoopagomycota</taxon>
        <taxon>Kickxellomycotina</taxon>
        <taxon>Harpellomycetes</taxon>
        <taxon>Harpellales</taxon>
        <taxon>Legeriomycetaceae</taxon>
        <taxon>Smittium</taxon>
    </lineage>
</organism>
<proteinExistence type="predicted"/>
<name>A0A1R0H6M5_9FUNG</name>